<dbReference type="Gene3D" id="3.20.20.410">
    <property type="entry name" value="Protein of unknown function UPF0759"/>
    <property type="match status" value="1"/>
</dbReference>
<comment type="caution">
    <text evidence="1">The sequence shown here is derived from an EMBL/GenBank/DDBJ whole genome shotgun (WGS) entry which is preliminary data.</text>
</comment>
<dbReference type="RefSeq" id="WP_390197704.1">
    <property type="nucleotide sequence ID" value="NZ_JBHSDV010000001.1"/>
</dbReference>
<gene>
    <name evidence="1" type="ORF">ACFOZ1_07285</name>
</gene>
<dbReference type="InterPro" id="IPR036520">
    <property type="entry name" value="UPF0759_sf"/>
</dbReference>
<dbReference type="PANTHER" id="PTHR30348:SF13">
    <property type="entry name" value="UPF0759 PROTEIN YUNF"/>
    <property type="match status" value="1"/>
</dbReference>
<protein>
    <submittedName>
        <fullName evidence="1">DUF72 domain-containing protein</fullName>
    </submittedName>
</protein>
<evidence type="ECO:0000313" key="2">
    <source>
        <dbReference type="Proteomes" id="UP001595880"/>
    </source>
</evidence>
<evidence type="ECO:0000313" key="1">
    <source>
        <dbReference type="EMBL" id="MFC4387616.1"/>
    </source>
</evidence>
<dbReference type="SUPFAM" id="SSF117396">
    <property type="entry name" value="TM1631-like"/>
    <property type="match status" value="1"/>
</dbReference>
<keyword evidence="2" id="KW-1185">Reference proteome</keyword>
<dbReference type="PANTHER" id="PTHR30348">
    <property type="entry name" value="UNCHARACTERIZED PROTEIN YECE"/>
    <property type="match status" value="1"/>
</dbReference>
<organism evidence="1 2">
    <name type="scientific">Gracilibacillus marinus</name>
    <dbReference type="NCBI Taxonomy" id="630535"/>
    <lineage>
        <taxon>Bacteria</taxon>
        <taxon>Bacillati</taxon>
        <taxon>Bacillota</taxon>
        <taxon>Bacilli</taxon>
        <taxon>Bacillales</taxon>
        <taxon>Bacillaceae</taxon>
        <taxon>Gracilibacillus</taxon>
    </lineage>
</organism>
<reference evidence="2" key="1">
    <citation type="journal article" date="2019" name="Int. J. Syst. Evol. Microbiol.">
        <title>The Global Catalogue of Microorganisms (GCM) 10K type strain sequencing project: providing services to taxonomists for standard genome sequencing and annotation.</title>
        <authorList>
            <consortium name="The Broad Institute Genomics Platform"/>
            <consortium name="The Broad Institute Genome Sequencing Center for Infectious Disease"/>
            <person name="Wu L."/>
            <person name="Ma J."/>
        </authorList>
    </citation>
    <scope>NUCLEOTIDE SEQUENCE [LARGE SCALE GENOMIC DNA]</scope>
    <source>
        <strain evidence="2">KACC 14058</strain>
    </source>
</reference>
<accession>A0ABV8VVE7</accession>
<dbReference type="Pfam" id="PF01904">
    <property type="entry name" value="DUF72"/>
    <property type="match status" value="1"/>
</dbReference>
<name>A0ABV8VVE7_9BACI</name>
<dbReference type="Proteomes" id="UP001595880">
    <property type="component" value="Unassembled WGS sequence"/>
</dbReference>
<sequence length="284" mass="33432">MGIRIGLTGWGDHPHLYQTQQQKNKLVTYSSHFPTVEIDSSFYAIHEQERYANWVKQTPENFTFVIKAWKTMTGHDRLSLTNKEMKDITYAYKKSILPVVESNKLTAILMQFPPWFDLTSRNMNKIKKLRSWLGDLPVAIEFRNRTWFSPREKETLQFLINEQCIHVICDEPNAGIGSIPAVIANTNDKVIVRFHGRNVYGWNNHGQSNWREVRFLYRYNEQELREWVTHIRDLEKKAKEVTILFNNNSGGDAYDNAKQLIDMLNITYTDLHPKQMNLFDDSLF</sequence>
<dbReference type="EMBL" id="JBHSDV010000001">
    <property type="protein sequence ID" value="MFC4387616.1"/>
    <property type="molecule type" value="Genomic_DNA"/>
</dbReference>
<proteinExistence type="predicted"/>
<dbReference type="InterPro" id="IPR002763">
    <property type="entry name" value="DUF72"/>
</dbReference>